<feature type="region of interest" description="Disordered" evidence="1">
    <location>
        <begin position="1"/>
        <end position="24"/>
    </location>
</feature>
<dbReference type="AlphaFoldDB" id="A0AAD6J8F3"/>
<accession>A0AAD6J8F3</accession>
<gene>
    <name evidence="2" type="ORF">Dda_0990</name>
</gene>
<dbReference type="Proteomes" id="UP001221413">
    <property type="component" value="Unassembled WGS sequence"/>
</dbReference>
<sequence length="167" mass="18432">MSEYKSRGDHTDQEIQDALDGVPGTIRSAKGNENYVYNPSFYGEESDGTFTFSDHRNRQRVSGTTEAYYLEGPDGRGLINVAGIQIPQEWLTQVAWEGFMAFAGWVWRRQYGADHRLGLAARSVGGRDYPLLLDAGAVEQPTCPVATKGPLSGCVEDTEPENIRVSI</sequence>
<dbReference type="EMBL" id="JAQGDS010000001">
    <property type="protein sequence ID" value="KAJ6264837.1"/>
    <property type="molecule type" value="Genomic_DNA"/>
</dbReference>
<feature type="compositionally biased region" description="Basic and acidic residues" evidence="1">
    <location>
        <begin position="1"/>
        <end position="13"/>
    </location>
</feature>
<evidence type="ECO:0000313" key="2">
    <source>
        <dbReference type="EMBL" id="KAJ6264837.1"/>
    </source>
</evidence>
<organism evidence="2 3">
    <name type="scientific">Drechslerella dactyloides</name>
    <name type="common">Nematode-trapping fungus</name>
    <name type="synonym">Arthrobotrys dactyloides</name>
    <dbReference type="NCBI Taxonomy" id="74499"/>
    <lineage>
        <taxon>Eukaryota</taxon>
        <taxon>Fungi</taxon>
        <taxon>Dikarya</taxon>
        <taxon>Ascomycota</taxon>
        <taxon>Pezizomycotina</taxon>
        <taxon>Orbiliomycetes</taxon>
        <taxon>Orbiliales</taxon>
        <taxon>Orbiliaceae</taxon>
        <taxon>Drechslerella</taxon>
    </lineage>
</organism>
<protein>
    <submittedName>
        <fullName evidence="2">Uncharacterized protein</fullName>
    </submittedName>
</protein>
<name>A0AAD6J8F3_DREDA</name>
<reference evidence="2" key="1">
    <citation type="submission" date="2023-01" db="EMBL/GenBank/DDBJ databases">
        <title>The chitinases involved in constricting ring structure development in the nematode-trapping fungus Drechslerella dactyloides.</title>
        <authorList>
            <person name="Wang R."/>
            <person name="Zhang L."/>
            <person name="Tang P."/>
            <person name="Li S."/>
            <person name="Liang L."/>
        </authorList>
    </citation>
    <scope>NUCLEOTIDE SEQUENCE</scope>
    <source>
        <strain evidence="2">YMF1.00031</strain>
    </source>
</reference>
<proteinExistence type="predicted"/>
<evidence type="ECO:0000256" key="1">
    <source>
        <dbReference type="SAM" id="MobiDB-lite"/>
    </source>
</evidence>
<evidence type="ECO:0000313" key="3">
    <source>
        <dbReference type="Proteomes" id="UP001221413"/>
    </source>
</evidence>
<comment type="caution">
    <text evidence="2">The sequence shown here is derived from an EMBL/GenBank/DDBJ whole genome shotgun (WGS) entry which is preliminary data.</text>
</comment>
<keyword evidence="3" id="KW-1185">Reference proteome</keyword>